<evidence type="ECO:0000256" key="2">
    <source>
        <dbReference type="ARBA" id="ARBA00022487"/>
    </source>
</evidence>
<feature type="compositionally biased region" description="Low complexity" evidence="5">
    <location>
        <begin position="140"/>
        <end position="150"/>
    </location>
</feature>
<dbReference type="InterPro" id="IPR002018">
    <property type="entry name" value="CarbesteraseB"/>
</dbReference>
<feature type="domain" description="Carboxylesterase type B" evidence="6">
    <location>
        <begin position="1"/>
        <end position="103"/>
    </location>
</feature>
<evidence type="ECO:0000256" key="5">
    <source>
        <dbReference type="SAM" id="MobiDB-lite"/>
    </source>
</evidence>
<keyword evidence="3" id="KW-0378">Hydrolase</keyword>
<dbReference type="EMBL" id="GBRD01000499">
    <property type="protein sequence ID" value="JAG65322.1"/>
    <property type="molecule type" value="Transcribed_RNA"/>
</dbReference>
<keyword evidence="2" id="KW-0719">Serine esterase</keyword>
<dbReference type="SUPFAM" id="SSF53474">
    <property type="entry name" value="alpha/beta-Hydrolases"/>
    <property type="match status" value="1"/>
</dbReference>
<sequence length="159" mass="18181">MFGERLFVDGIQKSVMLHAEHQTSPVYSYRFSFVGPRNFSHVESKFDSIGYKGGASHGSDHSYLFDSMFLEPIKDFPELMVMAETMTDVWMKFITEDPVSGWSTAKSGLPKFTFLDIKSSNPSENKWRTEETVGHRFWDSLNLPLPSSKSSQKDQHSEL</sequence>
<evidence type="ECO:0000256" key="3">
    <source>
        <dbReference type="ARBA" id="ARBA00022801"/>
    </source>
</evidence>
<dbReference type="PANTHER" id="PTHR43142:SF1">
    <property type="entry name" value="CARBOXYLIC ESTER HYDROLASE"/>
    <property type="match status" value="1"/>
</dbReference>
<dbReference type="PANTHER" id="PTHR43142">
    <property type="entry name" value="CARBOXYLIC ESTER HYDROLASE"/>
    <property type="match status" value="1"/>
</dbReference>
<name>A0A0K8TI85_LYGHE</name>
<dbReference type="InterPro" id="IPR029058">
    <property type="entry name" value="AB_hydrolase_fold"/>
</dbReference>
<evidence type="ECO:0000259" key="6">
    <source>
        <dbReference type="Pfam" id="PF00135"/>
    </source>
</evidence>
<organism evidence="7">
    <name type="scientific">Lygus hesperus</name>
    <name type="common">Western plant bug</name>
    <dbReference type="NCBI Taxonomy" id="30085"/>
    <lineage>
        <taxon>Eukaryota</taxon>
        <taxon>Metazoa</taxon>
        <taxon>Ecdysozoa</taxon>
        <taxon>Arthropoda</taxon>
        <taxon>Hexapoda</taxon>
        <taxon>Insecta</taxon>
        <taxon>Pterygota</taxon>
        <taxon>Neoptera</taxon>
        <taxon>Paraneoptera</taxon>
        <taxon>Hemiptera</taxon>
        <taxon>Heteroptera</taxon>
        <taxon>Panheteroptera</taxon>
        <taxon>Cimicomorpha</taxon>
        <taxon>Miridae</taxon>
        <taxon>Mirini</taxon>
        <taxon>Lygus</taxon>
    </lineage>
</organism>
<evidence type="ECO:0000313" key="7">
    <source>
        <dbReference type="EMBL" id="JAG65322.1"/>
    </source>
</evidence>
<evidence type="ECO:0000256" key="4">
    <source>
        <dbReference type="ARBA" id="ARBA00023180"/>
    </source>
</evidence>
<keyword evidence="4" id="KW-0325">Glycoprotein</keyword>
<dbReference type="AlphaFoldDB" id="A0A0K8TI85"/>
<dbReference type="Pfam" id="PF00135">
    <property type="entry name" value="COesterase"/>
    <property type="match status" value="1"/>
</dbReference>
<comment type="similarity">
    <text evidence="1">Belongs to the type-B carboxylesterase/lipase family.</text>
</comment>
<proteinExistence type="inferred from homology"/>
<feature type="region of interest" description="Disordered" evidence="5">
    <location>
        <begin position="140"/>
        <end position="159"/>
    </location>
</feature>
<accession>A0A0K8TI85</accession>
<evidence type="ECO:0000256" key="1">
    <source>
        <dbReference type="ARBA" id="ARBA00005964"/>
    </source>
</evidence>
<dbReference type="GO" id="GO:0052689">
    <property type="term" value="F:carboxylic ester hydrolase activity"/>
    <property type="evidence" value="ECO:0007669"/>
    <property type="project" value="UniProtKB-KW"/>
</dbReference>
<protein>
    <recommendedName>
        <fullName evidence="6">Carboxylesterase type B domain-containing protein</fullName>
    </recommendedName>
</protein>
<dbReference type="Gene3D" id="3.40.50.1820">
    <property type="entry name" value="alpha/beta hydrolase"/>
    <property type="match status" value="1"/>
</dbReference>
<reference evidence="7" key="1">
    <citation type="submission" date="2014-09" db="EMBL/GenBank/DDBJ databases">
        <authorList>
            <person name="Magalhaes I.L.F."/>
            <person name="Oliveira U."/>
            <person name="Santos F.R."/>
            <person name="Vidigal T.H.D.A."/>
            <person name="Brescovit A.D."/>
            <person name="Santos A.J."/>
        </authorList>
    </citation>
    <scope>NUCLEOTIDE SEQUENCE</scope>
</reference>